<keyword evidence="1" id="KW-1133">Transmembrane helix</keyword>
<evidence type="ECO:0000313" key="2">
    <source>
        <dbReference type="EMBL" id="CAA9332778.1"/>
    </source>
</evidence>
<evidence type="ECO:0000256" key="1">
    <source>
        <dbReference type="SAM" id="Phobius"/>
    </source>
</evidence>
<dbReference type="AlphaFoldDB" id="A0A6J4LHW8"/>
<sequence length="152" mass="15875">MRRAAKIVSGWLLLLAGVAAIALPGPGLLLLLAGLVLLSQEYSWAERRVEPVKRAAFAAAAAGVQTVPRILVSAAGALALMGVGVLWGLNPVIPEFWIFGPRLPFGGWSTGTSLIVSGFIALGLLGWSIVRFRNADPQQAREEATAGVHSPG</sequence>
<proteinExistence type="predicted"/>
<organism evidence="2">
    <name type="scientific">uncultured Nocardioidaceae bacterium</name>
    <dbReference type="NCBI Taxonomy" id="253824"/>
    <lineage>
        <taxon>Bacteria</taxon>
        <taxon>Bacillati</taxon>
        <taxon>Actinomycetota</taxon>
        <taxon>Actinomycetes</taxon>
        <taxon>Propionibacteriales</taxon>
        <taxon>Nocardioidaceae</taxon>
        <taxon>environmental samples</taxon>
    </lineage>
</organism>
<dbReference type="EMBL" id="CADCUG010000063">
    <property type="protein sequence ID" value="CAA9332778.1"/>
    <property type="molecule type" value="Genomic_DNA"/>
</dbReference>
<dbReference type="Pfam" id="PF09656">
    <property type="entry name" value="PGPGW"/>
    <property type="match status" value="1"/>
</dbReference>
<keyword evidence="1" id="KW-0812">Transmembrane</keyword>
<keyword evidence="1" id="KW-0472">Membrane</keyword>
<accession>A0A6J4LHW8</accession>
<name>A0A6J4LHW8_9ACTN</name>
<feature type="transmembrane region" description="Helical" evidence="1">
    <location>
        <begin position="12"/>
        <end position="38"/>
    </location>
</feature>
<dbReference type="InterPro" id="IPR019099">
    <property type="entry name" value="Uncharacterised_PGPGW_TM"/>
</dbReference>
<protein>
    <recommendedName>
        <fullName evidence="3">Transmembrane protein (PGPGW)</fullName>
    </recommendedName>
</protein>
<feature type="transmembrane region" description="Helical" evidence="1">
    <location>
        <begin position="109"/>
        <end position="130"/>
    </location>
</feature>
<evidence type="ECO:0008006" key="3">
    <source>
        <dbReference type="Google" id="ProtNLM"/>
    </source>
</evidence>
<feature type="transmembrane region" description="Helical" evidence="1">
    <location>
        <begin position="70"/>
        <end position="89"/>
    </location>
</feature>
<reference evidence="2" key="1">
    <citation type="submission" date="2020-02" db="EMBL/GenBank/DDBJ databases">
        <authorList>
            <person name="Meier V. D."/>
        </authorList>
    </citation>
    <scope>NUCLEOTIDE SEQUENCE</scope>
    <source>
        <strain evidence="2">AVDCRST_MAG29</strain>
    </source>
</reference>
<gene>
    <name evidence="2" type="ORF">AVDCRST_MAG29-1145</name>
</gene>